<feature type="non-terminal residue" evidence="2">
    <location>
        <position position="135"/>
    </location>
</feature>
<name>A0A1R3L3E8_9ROSI</name>
<protein>
    <submittedName>
        <fullName evidence="2">Uncharacterized protein</fullName>
    </submittedName>
</protein>
<sequence length="135" mass="14829">RAALRTGDSACLFDRAVRHTAVRPEVVRPVTVSGAAHGFRKHMDFQRTQRAVRLLDRGRADIAAGANGRRLDRRNLRDVDVHRQRHRGLVAGRVGHVDSGAVDRIDGGPHARGRSGTLRGCGEWKDRSHKSDGCG</sequence>
<evidence type="ECO:0000313" key="3">
    <source>
        <dbReference type="Proteomes" id="UP000187203"/>
    </source>
</evidence>
<evidence type="ECO:0000313" key="2">
    <source>
        <dbReference type="EMBL" id="OMP13800.1"/>
    </source>
</evidence>
<feature type="region of interest" description="Disordered" evidence="1">
    <location>
        <begin position="100"/>
        <end position="135"/>
    </location>
</feature>
<feature type="non-terminal residue" evidence="2">
    <location>
        <position position="1"/>
    </location>
</feature>
<reference evidence="3" key="1">
    <citation type="submission" date="2013-09" db="EMBL/GenBank/DDBJ databases">
        <title>Corchorus olitorius genome sequencing.</title>
        <authorList>
            <person name="Alam M."/>
            <person name="Haque M.S."/>
            <person name="Islam M.S."/>
            <person name="Emdad E.M."/>
            <person name="Islam M.M."/>
            <person name="Ahmed B."/>
            <person name="Halim A."/>
            <person name="Hossen Q.M.M."/>
            <person name="Hossain M.Z."/>
            <person name="Ahmed R."/>
            <person name="Khan M.M."/>
            <person name="Islam R."/>
            <person name="Rashid M.M."/>
            <person name="Khan S.A."/>
            <person name="Rahman M.S."/>
            <person name="Alam M."/>
            <person name="Yahiya A.S."/>
            <person name="Khan M.S."/>
            <person name="Azam M.S."/>
            <person name="Haque T."/>
            <person name="Lashkar M.Z.H."/>
            <person name="Akhand A.I."/>
            <person name="Morshed G."/>
            <person name="Roy S."/>
            <person name="Uddin K.S."/>
            <person name="Rabeya T."/>
            <person name="Hossain A.S."/>
            <person name="Chowdhury A."/>
            <person name="Snigdha A.R."/>
            <person name="Mortoza M.S."/>
            <person name="Matin S.A."/>
            <person name="Hoque S.M.E."/>
            <person name="Islam M.K."/>
            <person name="Roy D.K."/>
            <person name="Haider R."/>
            <person name="Moosa M.M."/>
            <person name="Elias S.M."/>
            <person name="Hasan A.M."/>
            <person name="Jahan S."/>
            <person name="Shafiuddin M."/>
            <person name="Mahmood N."/>
            <person name="Shommy N.S."/>
        </authorList>
    </citation>
    <scope>NUCLEOTIDE SEQUENCE [LARGE SCALE GENOMIC DNA]</scope>
    <source>
        <strain evidence="3">cv. O-4</strain>
    </source>
</reference>
<dbReference type="EMBL" id="AWUE01003228">
    <property type="protein sequence ID" value="OMP13800.1"/>
    <property type="molecule type" value="Genomic_DNA"/>
</dbReference>
<gene>
    <name evidence="2" type="ORF">COLO4_00926</name>
</gene>
<proteinExistence type="predicted"/>
<keyword evidence="3" id="KW-1185">Reference proteome</keyword>
<accession>A0A1R3L3E8</accession>
<dbReference type="AlphaFoldDB" id="A0A1R3L3E8"/>
<evidence type="ECO:0000256" key="1">
    <source>
        <dbReference type="SAM" id="MobiDB-lite"/>
    </source>
</evidence>
<comment type="caution">
    <text evidence="2">The sequence shown here is derived from an EMBL/GenBank/DDBJ whole genome shotgun (WGS) entry which is preliminary data.</text>
</comment>
<feature type="compositionally biased region" description="Basic and acidic residues" evidence="1">
    <location>
        <begin position="122"/>
        <end position="135"/>
    </location>
</feature>
<organism evidence="2 3">
    <name type="scientific">Corchorus olitorius</name>
    <dbReference type="NCBI Taxonomy" id="93759"/>
    <lineage>
        <taxon>Eukaryota</taxon>
        <taxon>Viridiplantae</taxon>
        <taxon>Streptophyta</taxon>
        <taxon>Embryophyta</taxon>
        <taxon>Tracheophyta</taxon>
        <taxon>Spermatophyta</taxon>
        <taxon>Magnoliopsida</taxon>
        <taxon>eudicotyledons</taxon>
        <taxon>Gunneridae</taxon>
        <taxon>Pentapetalae</taxon>
        <taxon>rosids</taxon>
        <taxon>malvids</taxon>
        <taxon>Malvales</taxon>
        <taxon>Malvaceae</taxon>
        <taxon>Grewioideae</taxon>
        <taxon>Apeibeae</taxon>
        <taxon>Corchorus</taxon>
    </lineage>
</organism>
<dbReference type="Proteomes" id="UP000187203">
    <property type="component" value="Unassembled WGS sequence"/>
</dbReference>